<protein>
    <submittedName>
        <fullName evidence="1">Uncharacterized protein</fullName>
    </submittedName>
</protein>
<name>A0A0F9NUG9_9ZZZZ</name>
<reference evidence="1" key="1">
    <citation type="journal article" date="2015" name="Nature">
        <title>Complex archaea that bridge the gap between prokaryotes and eukaryotes.</title>
        <authorList>
            <person name="Spang A."/>
            <person name="Saw J.H."/>
            <person name="Jorgensen S.L."/>
            <person name="Zaremba-Niedzwiedzka K."/>
            <person name="Martijn J."/>
            <person name="Lind A.E."/>
            <person name="van Eijk R."/>
            <person name="Schleper C."/>
            <person name="Guy L."/>
            <person name="Ettema T.J."/>
        </authorList>
    </citation>
    <scope>NUCLEOTIDE SEQUENCE</scope>
</reference>
<comment type="caution">
    <text evidence="1">The sequence shown here is derived from an EMBL/GenBank/DDBJ whole genome shotgun (WGS) entry which is preliminary data.</text>
</comment>
<sequence>MSIKCPKCKKAGTYNMDHDEKDVTYGSNEEIRVFGE</sequence>
<organism evidence="1">
    <name type="scientific">marine sediment metagenome</name>
    <dbReference type="NCBI Taxonomy" id="412755"/>
    <lineage>
        <taxon>unclassified sequences</taxon>
        <taxon>metagenomes</taxon>
        <taxon>ecological metagenomes</taxon>
    </lineage>
</organism>
<dbReference type="AlphaFoldDB" id="A0A0F9NUG9"/>
<gene>
    <name evidence="1" type="ORF">LCGC14_1217490</name>
</gene>
<proteinExistence type="predicted"/>
<evidence type="ECO:0000313" key="1">
    <source>
        <dbReference type="EMBL" id="KKM92520.1"/>
    </source>
</evidence>
<dbReference type="EMBL" id="LAZR01006381">
    <property type="protein sequence ID" value="KKM92520.1"/>
    <property type="molecule type" value="Genomic_DNA"/>
</dbReference>
<accession>A0A0F9NUG9</accession>